<dbReference type="RefSeq" id="WP_174680502.1">
    <property type="nucleotide sequence ID" value="NZ_JABUQZ010000001.1"/>
</dbReference>
<reference evidence="1 2" key="1">
    <citation type="submission" date="2020-06" db="EMBL/GenBank/DDBJ databases">
        <title>Haloterrigena sp. nov., an extremely halophilic archaeon isolated from a saline sediment.</title>
        <authorList>
            <person name="Liu B.-B."/>
        </authorList>
    </citation>
    <scope>NUCLEOTIDE SEQUENCE [LARGE SCALE GENOMIC DNA]</scope>
    <source>
        <strain evidence="1 2">SYSU A558-1</strain>
    </source>
</reference>
<dbReference type="EMBL" id="JABUQZ010000001">
    <property type="protein sequence ID" value="NUC72593.1"/>
    <property type="molecule type" value="Genomic_DNA"/>
</dbReference>
<sequence>MKNETELVIDGLTYWADSWPRRVTKFQRWATSPEEAAELVLDAEDDPQNWPFISVYSFPEGHTKDGNVPRIDRLFIDFDVPDDGDYRGGDRGDPTARWVKDMSKLLVRARKVARFLLKTSSPESWQAVLSGHKGIHLDLAFPPIPTSNGDQSQFLNGINGYAESLKQYIIEATGLDDLEVYIDVDSSDLGRLRRVPNTKHLGASQAFGEDRFCVPVTLEELAEMRPADYIELTRSRREVDSRFKPTPNDKAAEVLTQRIRNAPSSSRRTSGGGATNDPARLKAYVADQNDKITVDSLEFVLTDRPCIAEFFEREDAFRYRAASHYMEMFAITHMMRHKVPIEIEVSKNAHGKETVEVVGGTMVEAFRGLPGFDEEYTCERVETYISLGYSPMKCEKVWQKAPTFCLQDSCGIWSAEKGQAKQT</sequence>
<accession>A0ABX2LCH8</accession>
<name>A0ABX2LCH8_9EURY</name>
<keyword evidence="2" id="KW-1185">Reference proteome</keyword>
<gene>
    <name evidence="1" type="ORF">HTZ84_09770</name>
</gene>
<dbReference type="Proteomes" id="UP001016761">
    <property type="component" value="Unassembled WGS sequence"/>
</dbReference>
<evidence type="ECO:0000313" key="2">
    <source>
        <dbReference type="Proteomes" id="UP001016761"/>
    </source>
</evidence>
<organism evidence="1 2">
    <name type="scientific">Haloterrigena gelatinilytica</name>
    <dbReference type="NCBI Taxonomy" id="2741724"/>
    <lineage>
        <taxon>Archaea</taxon>
        <taxon>Methanobacteriati</taxon>
        <taxon>Methanobacteriota</taxon>
        <taxon>Stenosarchaea group</taxon>
        <taxon>Halobacteria</taxon>
        <taxon>Halobacteriales</taxon>
        <taxon>Natrialbaceae</taxon>
        <taxon>Haloterrigena</taxon>
    </lineage>
</organism>
<protein>
    <recommendedName>
        <fullName evidence="3">DNA primase</fullName>
    </recommendedName>
</protein>
<comment type="caution">
    <text evidence="1">The sequence shown here is derived from an EMBL/GenBank/DDBJ whole genome shotgun (WGS) entry which is preliminary data.</text>
</comment>
<proteinExistence type="predicted"/>
<evidence type="ECO:0008006" key="3">
    <source>
        <dbReference type="Google" id="ProtNLM"/>
    </source>
</evidence>
<evidence type="ECO:0000313" key="1">
    <source>
        <dbReference type="EMBL" id="NUC72593.1"/>
    </source>
</evidence>